<dbReference type="InterPro" id="IPR015422">
    <property type="entry name" value="PyrdxlP-dep_Trfase_small"/>
</dbReference>
<proteinExistence type="predicted"/>
<evidence type="ECO:0000313" key="1">
    <source>
        <dbReference type="EMBL" id="VVP85129.1"/>
    </source>
</evidence>
<dbReference type="AlphaFoldDB" id="A0A5E7SFV2"/>
<accession>A0A5E7SFV2</accession>
<dbReference type="EC" id="2.6.1.57" evidence="1"/>
<dbReference type="SUPFAM" id="SSF53383">
    <property type="entry name" value="PLP-dependent transferases"/>
    <property type="match status" value="1"/>
</dbReference>
<dbReference type="Proteomes" id="UP000325565">
    <property type="component" value="Unassembled WGS sequence"/>
</dbReference>
<dbReference type="GO" id="GO:0008483">
    <property type="term" value="F:transaminase activity"/>
    <property type="evidence" value="ECO:0007669"/>
    <property type="project" value="UniProtKB-KW"/>
</dbReference>
<keyword evidence="1" id="KW-0032">Aminotransferase</keyword>
<name>A0A5E7SFV2_PSEFL</name>
<reference evidence="1 2" key="1">
    <citation type="submission" date="2019-09" db="EMBL/GenBank/DDBJ databases">
        <authorList>
            <person name="Chandra G."/>
            <person name="Truman W A."/>
        </authorList>
    </citation>
    <scope>NUCLEOTIDE SEQUENCE [LARGE SCALE GENOMIC DNA]</scope>
    <source>
        <strain evidence="1">PS922</strain>
    </source>
</reference>
<keyword evidence="1" id="KW-0808">Transferase</keyword>
<sequence length="52" mass="5945">MFLHLKPYAGDPILSLIEKYEVDSRPDKVNLGIALDYDEDGLVPTLRSWPSR</sequence>
<organism evidence="1 2">
    <name type="scientific">Pseudomonas fluorescens</name>
    <dbReference type="NCBI Taxonomy" id="294"/>
    <lineage>
        <taxon>Bacteria</taxon>
        <taxon>Pseudomonadati</taxon>
        <taxon>Pseudomonadota</taxon>
        <taxon>Gammaproteobacteria</taxon>
        <taxon>Pseudomonadales</taxon>
        <taxon>Pseudomonadaceae</taxon>
        <taxon>Pseudomonas</taxon>
    </lineage>
</organism>
<gene>
    <name evidence="1" type="primary">tyrB_2</name>
    <name evidence="1" type="ORF">PS922_02197</name>
</gene>
<dbReference type="EMBL" id="CABVJB010000003">
    <property type="protein sequence ID" value="VVP85129.1"/>
    <property type="molecule type" value="Genomic_DNA"/>
</dbReference>
<dbReference type="InterPro" id="IPR015424">
    <property type="entry name" value="PyrdxlP-dep_Trfase"/>
</dbReference>
<evidence type="ECO:0000313" key="2">
    <source>
        <dbReference type="Proteomes" id="UP000325565"/>
    </source>
</evidence>
<dbReference type="Gene3D" id="3.90.1150.10">
    <property type="entry name" value="Aspartate Aminotransferase, domain 1"/>
    <property type="match status" value="1"/>
</dbReference>
<protein>
    <submittedName>
        <fullName evidence="1">Aromatic-amino-acid aminotransferase</fullName>
        <ecNumber evidence="1">2.6.1.57</ecNumber>
    </submittedName>
</protein>